<dbReference type="PANTHER" id="PTHR43158:SF2">
    <property type="entry name" value="SKFA PEPTIDE EXPORT ATP-BINDING PROTEIN SKFE"/>
    <property type="match status" value="1"/>
</dbReference>
<dbReference type="Proteomes" id="UP001432209">
    <property type="component" value="Chromosome"/>
</dbReference>
<name>A0ABZ2A2Y4_STRNV</name>
<dbReference type="SUPFAM" id="SSF52540">
    <property type="entry name" value="P-loop containing nucleoside triphosphate hydrolases"/>
    <property type="match status" value="1"/>
</dbReference>
<evidence type="ECO:0000313" key="5">
    <source>
        <dbReference type="EMBL" id="WUX51708.1"/>
    </source>
</evidence>
<dbReference type="GO" id="GO:0005524">
    <property type="term" value="F:ATP binding"/>
    <property type="evidence" value="ECO:0007669"/>
    <property type="project" value="UniProtKB-KW"/>
</dbReference>
<evidence type="ECO:0000259" key="4">
    <source>
        <dbReference type="PROSITE" id="PS50893"/>
    </source>
</evidence>
<evidence type="ECO:0000256" key="1">
    <source>
        <dbReference type="ARBA" id="ARBA00022741"/>
    </source>
</evidence>
<feature type="region of interest" description="Disordered" evidence="3">
    <location>
        <begin position="1"/>
        <end position="21"/>
    </location>
</feature>
<keyword evidence="6" id="KW-1185">Reference proteome</keyword>
<keyword evidence="1" id="KW-0547">Nucleotide-binding</keyword>
<accession>A0ABZ2A2Y4</accession>
<protein>
    <submittedName>
        <fullName evidence="5">ATP-binding cassette domain-containing protein</fullName>
    </submittedName>
</protein>
<dbReference type="InterPro" id="IPR027417">
    <property type="entry name" value="P-loop_NTPase"/>
</dbReference>
<dbReference type="InterPro" id="IPR003593">
    <property type="entry name" value="AAA+_ATPase"/>
</dbReference>
<dbReference type="GeneID" id="91345511"/>
<feature type="domain" description="ABC transporter" evidence="4">
    <location>
        <begin position="26"/>
        <end position="229"/>
    </location>
</feature>
<evidence type="ECO:0000313" key="6">
    <source>
        <dbReference type="Proteomes" id="UP001432209"/>
    </source>
</evidence>
<proteinExistence type="predicted"/>
<dbReference type="InterPro" id="IPR017871">
    <property type="entry name" value="ABC_transporter-like_CS"/>
</dbReference>
<dbReference type="InterPro" id="IPR003439">
    <property type="entry name" value="ABC_transporter-like_ATP-bd"/>
</dbReference>
<sequence length="230" mass="24153">MGLPHAQAVPGDAGGPGGEVTGVPVIAADGATVTLGDTTLLAPTTFAVRPGEFWCVTGGNGSGKTTLLRAFLGSRRLTAGSCSVRGEAADLAKPSHRRSVASLVDTIPFARDMTLREQVTLVAASWYGNAPKTAERAGQLIERLGLSSLGERFPHQVSSGQLQLFSLSLTLVRPADVVLLDEPERHLDSDRVELVATLLTERAKEEGTAFLVATHEAALVHVRDGRVELG</sequence>
<dbReference type="PANTHER" id="PTHR43158">
    <property type="entry name" value="SKFA PEPTIDE EXPORT ATP-BINDING PROTEIN SKFE"/>
    <property type="match status" value="1"/>
</dbReference>
<evidence type="ECO:0000256" key="3">
    <source>
        <dbReference type="SAM" id="MobiDB-lite"/>
    </source>
</evidence>
<reference evidence="5" key="1">
    <citation type="submission" date="2022-10" db="EMBL/GenBank/DDBJ databases">
        <title>The complete genomes of actinobacterial strains from the NBC collection.</title>
        <authorList>
            <person name="Joergensen T.S."/>
            <person name="Alvarez Arevalo M."/>
            <person name="Sterndorff E.B."/>
            <person name="Faurdal D."/>
            <person name="Vuksanovic O."/>
            <person name="Mourched A.-S."/>
            <person name="Charusanti P."/>
            <person name="Shaw S."/>
            <person name="Blin K."/>
            <person name="Weber T."/>
        </authorList>
    </citation>
    <scope>NUCLEOTIDE SEQUENCE</scope>
    <source>
        <strain evidence="5">NBC_01432</strain>
    </source>
</reference>
<dbReference type="PROSITE" id="PS50893">
    <property type="entry name" value="ABC_TRANSPORTER_2"/>
    <property type="match status" value="1"/>
</dbReference>
<dbReference type="EMBL" id="CP109495">
    <property type="protein sequence ID" value="WUX51708.1"/>
    <property type="molecule type" value="Genomic_DNA"/>
</dbReference>
<dbReference type="Gene3D" id="3.40.50.300">
    <property type="entry name" value="P-loop containing nucleotide triphosphate hydrolases"/>
    <property type="match status" value="1"/>
</dbReference>
<keyword evidence="2 5" id="KW-0067">ATP-binding</keyword>
<dbReference type="Pfam" id="PF00005">
    <property type="entry name" value="ABC_tran"/>
    <property type="match status" value="1"/>
</dbReference>
<feature type="compositionally biased region" description="Low complexity" evidence="3">
    <location>
        <begin position="1"/>
        <end position="11"/>
    </location>
</feature>
<gene>
    <name evidence="5" type="ORF">OG442_09240</name>
</gene>
<organism evidence="5 6">
    <name type="scientific">Streptomyces niveus</name>
    <name type="common">Streptomyces spheroides</name>
    <dbReference type="NCBI Taxonomy" id="193462"/>
    <lineage>
        <taxon>Bacteria</taxon>
        <taxon>Bacillati</taxon>
        <taxon>Actinomycetota</taxon>
        <taxon>Actinomycetes</taxon>
        <taxon>Kitasatosporales</taxon>
        <taxon>Streptomycetaceae</taxon>
        <taxon>Streptomyces</taxon>
    </lineage>
</organism>
<dbReference type="PROSITE" id="PS00211">
    <property type="entry name" value="ABC_TRANSPORTER_1"/>
    <property type="match status" value="1"/>
</dbReference>
<evidence type="ECO:0000256" key="2">
    <source>
        <dbReference type="ARBA" id="ARBA00022840"/>
    </source>
</evidence>
<dbReference type="SMART" id="SM00382">
    <property type="entry name" value="AAA"/>
    <property type="match status" value="1"/>
</dbReference>
<dbReference type="RefSeq" id="WP_329075380.1">
    <property type="nucleotide sequence ID" value="NZ_CP108849.2"/>
</dbReference>